<gene>
    <name evidence="2" type="ORF">ACFFLH_01080</name>
</gene>
<dbReference type="RefSeq" id="WP_051527751.1">
    <property type="nucleotide sequence ID" value="NZ_JBHLZN010000001.1"/>
</dbReference>
<dbReference type="Gene3D" id="3.90.1640.20">
    <property type="entry name" value="TON_0340"/>
    <property type="match status" value="1"/>
</dbReference>
<dbReference type="Proteomes" id="UP001589628">
    <property type="component" value="Unassembled WGS sequence"/>
</dbReference>
<dbReference type="PANTHER" id="PTHR32022">
    <property type="entry name" value="D-GLUTAMATE CYCLASE, MITOCHONDRIAL"/>
    <property type="match status" value="1"/>
</dbReference>
<dbReference type="EMBL" id="JBHLZN010000001">
    <property type="protein sequence ID" value="MFB9885003.1"/>
    <property type="molecule type" value="Genomic_DNA"/>
</dbReference>
<dbReference type="Pfam" id="PF14336">
    <property type="entry name" value="GLUCM-like_C"/>
    <property type="match status" value="1"/>
</dbReference>
<proteinExistence type="predicted"/>
<evidence type="ECO:0000313" key="3">
    <source>
        <dbReference type="Proteomes" id="UP001589628"/>
    </source>
</evidence>
<name>A0ABV5Z6V4_9GAMM</name>
<evidence type="ECO:0000313" key="2">
    <source>
        <dbReference type="EMBL" id="MFB9885003.1"/>
    </source>
</evidence>
<protein>
    <submittedName>
        <fullName evidence="2">Glutamate cyclase domain-containing protein</fullName>
    </submittedName>
</protein>
<reference evidence="2 3" key="1">
    <citation type="submission" date="2024-09" db="EMBL/GenBank/DDBJ databases">
        <authorList>
            <person name="Sun Q."/>
            <person name="Mori K."/>
        </authorList>
    </citation>
    <scope>NUCLEOTIDE SEQUENCE [LARGE SCALE GENOMIC DNA]</scope>
    <source>
        <strain evidence="2 3">ATCC 51285</strain>
    </source>
</reference>
<dbReference type="InterPro" id="IPR025504">
    <property type="entry name" value="GLUCM_C"/>
</dbReference>
<keyword evidence="3" id="KW-1185">Reference proteome</keyword>
<accession>A0ABV5Z6V4</accession>
<dbReference type="PANTHER" id="PTHR32022:SF10">
    <property type="entry name" value="D-GLUTAMATE CYCLASE, MITOCHONDRIAL"/>
    <property type="match status" value="1"/>
</dbReference>
<feature type="domain" description="D-glutamate cyclase-like C-terminal" evidence="1">
    <location>
        <begin position="32"/>
        <end position="282"/>
    </location>
</feature>
<organism evidence="2 3">
    <name type="scientific">Balneatrix alpica</name>
    <dbReference type="NCBI Taxonomy" id="75684"/>
    <lineage>
        <taxon>Bacteria</taxon>
        <taxon>Pseudomonadati</taxon>
        <taxon>Pseudomonadota</taxon>
        <taxon>Gammaproteobacteria</taxon>
        <taxon>Oceanospirillales</taxon>
        <taxon>Balneatrichaceae</taxon>
        <taxon>Balneatrix</taxon>
    </lineage>
</organism>
<comment type="caution">
    <text evidence="2">The sequence shown here is derived from an EMBL/GenBank/DDBJ whole genome shotgun (WGS) entry which is preliminary data.</text>
</comment>
<sequence length="294" mass="31806">MSTQHWRSVSPDTSSWQLGLGLESLLLQQGKRGMEQVAASLEPGYLARSLNHLVHAQGEVWLLSGFPVGDTFENDGPLGALALARALQAAKRPCRLLCSRPLFAYMQELLPCTEFPIMGREASQSLAMQLLTTHSPALLLAIERVGMAADGHYYSMRGQCLSGRVAELDWLVREAECPVIAIGDGGNEIGMGKVNQALASLPITPCVTGCTELIPATVSNWAGYVLAAWLMALQGRFLHEVFDLQHEAQRMQQAGAVDGLTGQAELSEDGFALQQGVALVEQVEQLLGQYYVLS</sequence>
<evidence type="ECO:0000259" key="1">
    <source>
        <dbReference type="Pfam" id="PF14336"/>
    </source>
</evidence>